<dbReference type="InterPro" id="IPR001647">
    <property type="entry name" value="HTH_TetR"/>
</dbReference>
<dbReference type="Pfam" id="PF14246">
    <property type="entry name" value="TetR_C_7"/>
    <property type="match status" value="1"/>
</dbReference>
<dbReference type="InterPro" id="IPR050109">
    <property type="entry name" value="HTH-type_TetR-like_transc_reg"/>
</dbReference>
<name>A0A841RDW9_9SPIO</name>
<evidence type="ECO:0000259" key="3">
    <source>
        <dbReference type="PROSITE" id="PS50977"/>
    </source>
</evidence>
<dbReference type="PRINTS" id="PR00455">
    <property type="entry name" value="HTHTETR"/>
</dbReference>
<dbReference type="RefSeq" id="WP_184748487.1">
    <property type="nucleotide sequence ID" value="NZ_JACHGJ010000010.1"/>
</dbReference>
<protein>
    <submittedName>
        <fullName evidence="4">AcrR family transcriptional regulator</fullName>
    </submittedName>
</protein>
<dbReference type="InterPro" id="IPR009057">
    <property type="entry name" value="Homeodomain-like_sf"/>
</dbReference>
<keyword evidence="5" id="KW-1185">Reference proteome</keyword>
<dbReference type="Pfam" id="PF00440">
    <property type="entry name" value="TetR_N"/>
    <property type="match status" value="1"/>
</dbReference>
<dbReference type="Proteomes" id="UP000587760">
    <property type="component" value="Unassembled WGS sequence"/>
</dbReference>
<dbReference type="PANTHER" id="PTHR30055">
    <property type="entry name" value="HTH-TYPE TRANSCRIPTIONAL REGULATOR RUTR"/>
    <property type="match status" value="1"/>
</dbReference>
<dbReference type="PANTHER" id="PTHR30055:SF146">
    <property type="entry name" value="HTH-TYPE TRANSCRIPTIONAL DUAL REGULATOR CECR"/>
    <property type="match status" value="1"/>
</dbReference>
<dbReference type="PROSITE" id="PS50977">
    <property type="entry name" value="HTH_TETR_2"/>
    <property type="match status" value="1"/>
</dbReference>
<evidence type="ECO:0000313" key="5">
    <source>
        <dbReference type="Proteomes" id="UP000587760"/>
    </source>
</evidence>
<dbReference type="SUPFAM" id="SSF48498">
    <property type="entry name" value="Tetracyclin repressor-like, C-terminal domain"/>
    <property type="match status" value="1"/>
</dbReference>
<keyword evidence="1 2" id="KW-0238">DNA-binding</keyword>
<accession>A0A841RDW9</accession>
<sequence>MAAKEKLLYAASRLFEEKGYSGTTTAAVAAMAGVAEVTLFRHFNNKETLFRETVKQIQGSVILEISDTEGNPGLRDGLCHFAKTLCRYFIEQNRTIRMMLFESIRNPELKDLLKDGPMRSVTRLENFFSYHISQGRLPSGDPRIYADSLISLVFGYAIGLVSLKEKQDINSELEYLEDIITTAFLPELKQ</sequence>
<evidence type="ECO:0000256" key="1">
    <source>
        <dbReference type="ARBA" id="ARBA00023125"/>
    </source>
</evidence>
<feature type="domain" description="HTH tetR-type" evidence="3">
    <location>
        <begin position="1"/>
        <end position="61"/>
    </location>
</feature>
<dbReference type="InterPro" id="IPR036271">
    <property type="entry name" value="Tet_transcr_reg_TetR-rel_C_sf"/>
</dbReference>
<dbReference type="InterPro" id="IPR039536">
    <property type="entry name" value="TetR_C_Proteobacteria"/>
</dbReference>
<gene>
    <name evidence="4" type="ORF">HNR50_003944</name>
</gene>
<dbReference type="SUPFAM" id="SSF46689">
    <property type="entry name" value="Homeodomain-like"/>
    <property type="match status" value="1"/>
</dbReference>
<evidence type="ECO:0000313" key="4">
    <source>
        <dbReference type="EMBL" id="MBB6482255.1"/>
    </source>
</evidence>
<evidence type="ECO:0000256" key="2">
    <source>
        <dbReference type="PROSITE-ProRule" id="PRU00335"/>
    </source>
</evidence>
<dbReference type="Gene3D" id="1.10.357.10">
    <property type="entry name" value="Tetracycline Repressor, domain 2"/>
    <property type="match status" value="1"/>
</dbReference>
<feature type="DNA-binding region" description="H-T-H motif" evidence="2">
    <location>
        <begin position="24"/>
        <end position="43"/>
    </location>
</feature>
<organism evidence="4 5">
    <name type="scientific">Spirochaeta isovalerica</name>
    <dbReference type="NCBI Taxonomy" id="150"/>
    <lineage>
        <taxon>Bacteria</taxon>
        <taxon>Pseudomonadati</taxon>
        <taxon>Spirochaetota</taxon>
        <taxon>Spirochaetia</taxon>
        <taxon>Spirochaetales</taxon>
        <taxon>Spirochaetaceae</taxon>
        <taxon>Spirochaeta</taxon>
    </lineage>
</organism>
<proteinExistence type="predicted"/>
<dbReference type="GO" id="GO:0000976">
    <property type="term" value="F:transcription cis-regulatory region binding"/>
    <property type="evidence" value="ECO:0007669"/>
    <property type="project" value="TreeGrafter"/>
</dbReference>
<dbReference type="EMBL" id="JACHGJ010000010">
    <property type="protein sequence ID" value="MBB6482255.1"/>
    <property type="molecule type" value="Genomic_DNA"/>
</dbReference>
<comment type="caution">
    <text evidence="4">The sequence shown here is derived from an EMBL/GenBank/DDBJ whole genome shotgun (WGS) entry which is preliminary data.</text>
</comment>
<dbReference type="GO" id="GO:0003700">
    <property type="term" value="F:DNA-binding transcription factor activity"/>
    <property type="evidence" value="ECO:0007669"/>
    <property type="project" value="TreeGrafter"/>
</dbReference>
<reference evidence="4 5" key="1">
    <citation type="submission" date="2020-08" db="EMBL/GenBank/DDBJ databases">
        <title>Genomic Encyclopedia of Type Strains, Phase IV (KMG-IV): sequencing the most valuable type-strain genomes for metagenomic binning, comparative biology and taxonomic classification.</title>
        <authorList>
            <person name="Goeker M."/>
        </authorList>
    </citation>
    <scope>NUCLEOTIDE SEQUENCE [LARGE SCALE GENOMIC DNA]</scope>
    <source>
        <strain evidence="4 5">DSM 2461</strain>
    </source>
</reference>
<dbReference type="AlphaFoldDB" id="A0A841RDW9"/>